<protein>
    <submittedName>
        <fullName evidence="2">Pimeloyl-ACP methyl ester carboxylesterase</fullName>
    </submittedName>
</protein>
<organism evidence="2 3">
    <name type="scientific">Mycolicibacterium moriokaense</name>
    <dbReference type="NCBI Taxonomy" id="39691"/>
    <lineage>
        <taxon>Bacteria</taxon>
        <taxon>Bacillati</taxon>
        <taxon>Actinomycetota</taxon>
        <taxon>Actinomycetes</taxon>
        <taxon>Mycobacteriales</taxon>
        <taxon>Mycobacteriaceae</taxon>
        <taxon>Mycolicibacterium</taxon>
    </lineage>
</organism>
<gene>
    <name evidence="2" type="ORF">C8E89_10354</name>
</gene>
<dbReference type="Proteomes" id="UP000247781">
    <property type="component" value="Unassembled WGS sequence"/>
</dbReference>
<reference evidence="2 3" key="2">
    <citation type="submission" date="2018-06" db="EMBL/GenBank/DDBJ databases">
        <title>Sequencing of bacterial isolates from soil warming experiment in Harvard Forest, Massachusetts, USA.</title>
        <authorList>
            <person name="Deangelis K.PhD."/>
        </authorList>
    </citation>
    <scope>NUCLEOTIDE SEQUENCE [LARGE SCALE GENOMIC DNA]</scope>
    <source>
        <strain evidence="2 3">GAS496</strain>
    </source>
</reference>
<feature type="domain" description="AB hydrolase-1" evidence="1">
    <location>
        <begin position="22"/>
        <end position="254"/>
    </location>
</feature>
<dbReference type="EMBL" id="QJJU01000003">
    <property type="protein sequence ID" value="PXX10967.1"/>
    <property type="molecule type" value="Genomic_DNA"/>
</dbReference>
<dbReference type="Gene3D" id="3.40.50.1820">
    <property type="entry name" value="alpha/beta hydrolase"/>
    <property type="match status" value="1"/>
</dbReference>
<sequence>MPTIEIADQRLHYEVHGDGQETIVFAHGMLWDRHLFDAQIAAMQPRYRCVSFDLRGHGLSTAGRSGYELYAQTDDVAALITELGSRPCHFVGHSMGGFVGLRLALRHPALVKSLTLIGSAAEAPSSRDLIEGWMLRVIVRYFGLRRLANTAMDICFGDNFLADPARETLRRQMRQRLIANDRVAIAATVRALLARDDLSHELHRITAPTLILVGSNDKDSHTTPAHSQRMHEGIPGSRWVVVPGGGHTLPVEEPGVVIAALDEFLTATQLGAVT</sequence>
<proteinExistence type="predicted"/>
<dbReference type="RefSeq" id="WP_272939770.1">
    <property type="nucleotide sequence ID" value="NZ_QJJU01000003.1"/>
</dbReference>
<dbReference type="InterPro" id="IPR050266">
    <property type="entry name" value="AB_hydrolase_sf"/>
</dbReference>
<evidence type="ECO:0000259" key="1">
    <source>
        <dbReference type="Pfam" id="PF00561"/>
    </source>
</evidence>
<dbReference type="SUPFAM" id="SSF53474">
    <property type="entry name" value="alpha/beta-Hydrolases"/>
    <property type="match status" value="1"/>
</dbReference>
<dbReference type="InterPro" id="IPR029058">
    <property type="entry name" value="AB_hydrolase_fold"/>
</dbReference>
<comment type="caution">
    <text evidence="2">The sequence shown here is derived from an EMBL/GenBank/DDBJ whole genome shotgun (WGS) entry which is preliminary data.</text>
</comment>
<dbReference type="InterPro" id="IPR000073">
    <property type="entry name" value="AB_hydrolase_1"/>
</dbReference>
<dbReference type="Pfam" id="PF00561">
    <property type="entry name" value="Abhydrolase_1"/>
    <property type="match status" value="1"/>
</dbReference>
<evidence type="ECO:0000313" key="2">
    <source>
        <dbReference type="EMBL" id="PXX10967.1"/>
    </source>
</evidence>
<accession>A0A318HK09</accession>
<dbReference type="PRINTS" id="PR00412">
    <property type="entry name" value="EPOXHYDRLASE"/>
</dbReference>
<reference evidence="3" key="1">
    <citation type="submission" date="2018-05" db="EMBL/GenBank/DDBJ databases">
        <authorList>
            <person name="Deangelis K."/>
            <person name="Huntemann M."/>
            <person name="Clum A."/>
            <person name="Pillay M."/>
            <person name="Palaniappan K."/>
            <person name="Varghese N."/>
            <person name="Mikhailova N."/>
            <person name="Stamatis D."/>
            <person name="Reddy T."/>
            <person name="Daum C."/>
            <person name="Shapiro N."/>
            <person name="Ivanova N."/>
            <person name="Kyrpides N."/>
            <person name="Woyke T."/>
        </authorList>
    </citation>
    <scope>NUCLEOTIDE SEQUENCE [LARGE SCALE GENOMIC DNA]</scope>
    <source>
        <strain evidence="3">GAS496</strain>
    </source>
</reference>
<keyword evidence="3" id="KW-1185">Reference proteome</keyword>
<dbReference type="GO" id="GO:0003824">
    <property type="term" value="F:catalytic activity"/>
    <property type="evidence" value="ECO:0007669"/>
    <property type="project" value="InterPro"/>
</dbReference>
<dbReference type="PANTHER" id="PTHR43798">
    <property type="entry name" value="MONOACYLGLYCEROL LIPASE"/>
    <property type="match status" value="1"/>
</dbReference>
<dbReference type="InterPro" id="IPR000639">
    <property type="entry name" value="Epox_hydrolase-like"/>
</dbReference>
<dbReference type="PRINTS" id="PR00111">
    <property type="entry name" value="ABHYDROLASE"/>
</dbReference>
<evidence type="ECO:0000313" key="3">
    <source>
        <dbReference type="Proteomes" id="UP000247781"/>
    </source>
</evidence>
<dbReference type="AlphaFoldDB" id="A0A318HK09"/>
<name>A0A318HK09_9MYCO</name>